<dbReference type="Proteomes" id="UP000242715">
    <property type="component" value="Unassembled WGS sequence"/>
</dbReference>
<evidence type="ECO:0000313" key="1">
    <source>
        <dbReference type="EMBL" id="GAU38001.1"/>
    </source>
</evidence>
<reference evidence="2" key="1">
    <citation type="journal article" date="2017" name="Front. Plant Sci.">
        <title>Climate Clever Clovers: New Paradigm to Reduce the Environmental Footprint of Ruminants by Breeding Low Methanogenic Forages Utilizing Haplotype Variation.</title>
        <authorList>
            <person name="Kaur P."/>
            <person name="Appels R."/>
            <person name="Bayer P.E."/>
            <person name="Keeble-Gagnere G."/>
            <person name="Wang J."/>
            <person name="Hirakawa H."/>
            <person name="Shirasawa K."/>
            <person name="Vercoe P."/>
            <person name="Stefanova K."/>
            <person name="Durmic Z."/>
            <person name="Nichols P."/>
            <person name="Revell C."/>
            <person name="Isobe S.N."/>
            <person name="Edwards D."/>
            <person name="Erskine W."/>
        </authorList>
    </citation>
    <scope>NUCLEOTIDE SEQUENCE [LARGE SCALE GENOMIC DNA]</scope>
    <source>
        <strain evidence="2">cv. Daliak</strain>
    </source>
</reference>
<protein>
    <submittedName>
        <fullName evidence="1">Uncharacterized protein</fullName>
    </submittedName>
</protein>
<sequence length="60" mass="6760">MLALSVYSKDDDVGNGGKLSDLSEKSMQPAVNAVDDCHLQLFILIFMHEYHQADLKIRHT</sequence>
<evidence type="ECO:0000313" key="2">
    <source>
        <dbReference type="Proteomes" id="UP000242715"/>
    </source>
</evidence>
<organism evidence="1 2">
    <name type="scientific">Trifolium subterraneum</name>
    <name type="common">Subterranean clover</name>
    <dbReference type="NCBI Taxonomy" id="3900"/>
    <lineage>
        <taxon>Eukaryota</taxon>
        <taxon>Viridiplantae</taxon>
        <taxon>Streptophyta</taxon>
        <taxon>Embryophyta</taxon>
        <taxon>Tracheophyta</taxon>
        <taxon>Spermatophyta</taxon>
        <taxon>Magnoliopsida</taxon>
        <taxon>eudicotyledons</taxon>
        <taxon>Gunneridae</taxon>
        <taxon>Pentapetalae</taxon>
        <taxon>rosids</taxon>
        <taxon>fabids</taxon>
        <taxon>Fabales</taxon>
        <taxon>Fabaceae</taxon>
        <taxon>Papilionoideae</taxon>
        <taxon>50 kb inversion clade</taxon>
        <taxon>NPAAA clade</taxon>
        <taxon>Hologalegina</taxon>
        <taxon>IRL clade</taxon>
        <taxon>Trifolieae</taxon>
        <taxon>Trifolium</taxon>
    </lineage>
</organism>
<dbReference type="AlphaFoldDB" id="A0A2Z6N2S8"/>
<dbReference type="EMBL" id="DF973697">
    <property type="protein sequence ID" value="GAU38001.1"/>
    <property type="molecule type" value="Genomic_DNA"/>
</dbReference>
<keyword evidence="2" id="KW-1185">Reference proteome</keyword>
<name>A0A2Z6N2S8_TRISU</name>
<proteinExistence type="predicted"/>
<gene>
    <name evidence="1" type="ORF">TSUD_205410</name>
</gene>
<accession>A0A2Z6N2S8</accession>